<dbReference type="GO" id="GO:0005829">
    <property type="term" value="C:cytosol"/>
    <property type="evidence" value="ECO:0007669"/>
    <property type="project" value="TreeGrafter"/>
</dbReference>
<dbReference type="Proteomes" id="UP000651482">
    <property type="component" value="Unassembled WGS sequence"/>
</dbReference>
<dbReference type="CDD" id="cd00038">
    <property type="entry name" value="CAP_ED"/>
    <property type="match status" value="1"/>
</dbReference>
<dbReference type="PROSITE" id="PS50042">
    <property type="entry name" value="CNMP_BINDING_3"/>
    <property type="match status" value="1"/>
</dbReference>
<dbReference type="PANTHER" id="PTHR24567:SF58">
    <property type="entry name" value="CYCLIC AMP-BINDING REGULATORY PROTEIN"/>
    <property type="match status" value="1"/>
</dbReference>
<evidence type="ECO:0000256" key="3">
    <source>
        <dbReference type="ARBA" id="ARBA00023163"/>
    </source>
</evidence>
<dbReference type="InterPro" id="IPR000595">
    <property type="entry name" value="cNMP-bd_dom"/>
</dbReference>
<evidence type="ECO:0000313" key="5">
    <source>
        <dbReference type="EMBL" id="MBC8534531.1"/>
    </source>
</evidence>
<name>A0A926HTJ0_9FIRM</name>
<keyword evidence="1" id="KW-0805">Transcription regulation</keyword>
<dbReference type="Pfam" id="PF13545">
    <property type="entry name" value="HTH_Crp_2"/>
    <property type="match status" value="1"/>
</dbReference>
<dbReference type="InterPro" id="IPR050397">
    <property type="entry name" value="Env_Response_Regulators"/>
</dbReference>
<evidence type="ECO:0000313" key="6">
    <source>
        <dbReference type="Proteomes" id="UP000651482"/>
    </source>
</evidence>
<sequence>MEKNKIDFRSLPLFYGIEESAYRQVFSCLQAEEKTYRKGERILSPGDFSRRFGLVCSGAVQICREDPDGNQTLLSQLLPGNLFAEAFACAGRPLTVAAETSEQSVILWMNPEHLFSFGERSCPVHAQVAGNLLRILAQKNIFLTGRIQHLSCRSLREKVWSFLSEQALLAKSNTFTISFNRQQMADYLAADRSALSAVLCRMQKEGSIRFQKNRFTLL</sequence>
<feature type="domain" description="Cyclic nucleotide-binding" evidence="4">
    <location>
        <begin position="13"/>
        <end position="85"/>
    </location>
</feature>
<dbReference type="EMBL" id="JACRSN010000018">
    <property type="protein sequence ID" value="MBC8534531.1"/>
    <property type="molecule type" value="Genomic_DNA"/>
</dbReference>
<dbReference type="InterPro" id="IPR012318">
    <property type="entry name" value="HTH_CRP"/>
</dbReference>
<dbReference type="Gene3D" id="2.60.120.10">
    <property type="entry name" value="Jelly Rolls"/>
    <property type="match status" value="1"/>
</dbReference>
<comment type="caution">
    <text evidence="5">The sequence shown here is derived from an EMBL/GenBank/DDBJ whole genome shotgun (WGS) entry which is preliminary data.</text>
</comment>
<dbReference type="Pfam" id="PF00027">
    <property type="entry name" value="cNMP_binding"/>
    <property type="match status" value="1"/>
</dbReference>
<keyword evidence="2" id="KW-0238">DNA-binding</keyword>
<reference evidence="5" key="1">
    <citation type="submission" date="2020-08" db="EMBL/GenBank/DDBJ databases">
        <title>Genome public.</title>
        <authorList>
            <person name="Liu C."/>
            <person name="Sun Q."/>
        </authorList>
    </citation>
    <scope>NUCLEOTIDE SEQUENCE</scope>
    <source>
        <strain evidence="5">NSJ-40</strain>
    </source>
</reference>
<dbReference type="GO" id="GO:0003677">
    <property type="term" value="F:DNA binding"/>
    <property type="evidence" value="ECO:0007669"/>
    <property type="project" value="UniProtKB-KW"/>
</dbReference>
<proteinExistence type="predicted"/>
<evidence type="ECO:0000256" key="1">
    <source>
        <dbReference type="ARBA" id="ARBA00023015"/>
    </source>
</evidence>
<dbReference type="SUPFAM" id="SSF51206">
    <property type="entry name" value="cAMP-binding domain-like"/>
    <property type="match status" value="1"/>
</dbReference>
<accession>A0A926HTJ0</accession>
<dbReference type="PANTHER" id="PTHR24567">
    <property type="entry name" value="CRP FAMILY TRANSCRIPTIONAL REGULATORY PROTEIN"/>
    <property type="match status" value="1"/>
</dbReference>
<dbReference type="SUPFAM" id="SSF46785">
    <property type="entry name" value="Winged helix' DNA-binding domain"/>
    <property type="match status" value="1"/>
</dbReference>
<dbReference type="GO" id="GO:0003700">
    <property type="term" value="F:DNA-binding transcription factor activity"/>
    <property type="evidence" value="ECO:0007669"/>
    <property type="project" value="TreeGrafter"/>
</dbReference>
<dbReference type="InterPro" id="IPR036390">
    <property type="entry name" value="WH_DNA-bd_sf"/>
</dbReference>
<evidence type="ECO:0000256" key="2">
    <source>
        <dbReference type="ARBA" id="ARBA00023125"/>
    </source>
</evidence>
<organism evidence="5 6">
    <name type="scientific">Yeguia hominis</name>
    <dbReference type="NCBI Taxonomy" id="2763662"/>
    <lineage>
        <taxon>Bacteria</taxon>
        <taxon>Bacillati</taxon>
        <taxon>Bacillota</taxon>
        <taxon>Clostridia</taxon>
        <taxon>Eubacteriales</taxon>
        <taxon>Yeguiaceae</taxon>
        <taxon>Yeguia</taxon>
    </lineage>
</organism>
<gene>
    <name evidence="5" type="ORF">IAG03_11155</name>
</gene>
<dbReference type="InterPro" id="IPR014710">
    <property type="entry name" value="RmlC-like_jellyroll"/>
</dbReference>
<dbReference type="RefSeq" id="WP_249320112.1">
    <property type="nucleotide sequence ID" value="NZ_JACRSN010000018.1"/>
</dbReference>
<dbReference type="InterPro" id="IPR018490">
    <property type="entry name" value="cNMP-bd_dom_sf"/>
</dbReference>
<protein>
    <submittedName>
        <fullName evidence="5">Crp/Fnr family transcriptional regulator</fullName>
    </submittedName>
</protein>
<dbReference type="AlphaFoldDB" id="A0A926HTJ0"/>
<keyword evidence="6" id="KW-1185">Reference proteome</keyword>
<dbReference type="SMART" id="SM00100">
    <property type="entry name" value="cNMP"/>
    <property type="match status" value="1"/>
</dbReference>
<keyword evidence="3" id="KW-0804">Transcription</keyword>
<evidence type="ECO:0000259" key="4">
    <source>
        <dbReference type="PROSITE" id="PS50042"/>
    </source>
</evidence>